<evidence type="ECO:0000256" key="1">
    <source>
        <dbReference type="ARBA" id="ARBA00006484"/>
    </source>
</evidence>
<feature type="domain" description="Ketoreductase" evidence="3">
    <location>
        <begin position="10"/>
        <end position="187"/>
    </location>
</feature>
<dbReference type="GO" id="GO:0016491">
    <property type="term" value="F:oxidoreductase activity"/>
    <property type="evidence" value="ECO:0007669"/>
    <property type="project" value="UniProtKB-KW"/>
</dbReference>
<dbReference type="InterPro" id="IPR057326">
    <property type="entry name" value="KR_dom"/>
</dbReference>
<dbReference type="Pfam" id="PF00106">
    <property type="entry name" value="adh_short"/>
    <property type="match status" value="1"/>
</dbReference>
<evidence type="ECO:0000256" key="2">
    <source>
        <dbReference type="ARBA" id="ARBA00023002"/>
    </source>
</evidence>
<keyword evidence="5" id="KW-1185">Reference proteome</keyword>
<dbReference type="Proteomes" id="UP000317291">
    <property type="component" value="Unassembled WGS sequence"/>
</dbReference>
<dbReference type="EMBL" id="VIGW01000001">
    <property type="protein sequence ID" value="TWS21185.1"/>
    <property type="molecule type" value="Genomic_DNA"/>
</dbReference>
<dbReference type="InterPro" id="IPR002347">
    <property type="entry name" value="SDR_fam"/>
</dbReference>
<dbReference type="CDD" id="cd05233">
    <property type="entry name" value="SDR_c"/>
    <property type="match status" value="1"/>
</dbReference>
<accession>A0A5C5RGL3</accession>
<keyword evidence="2" id="KW-0560">Oxidoreductase</keyword>
<proteinExistence type="inferred from homology"/>
<dbReference type="PROSITE" id="PS00061">
    <property type="entry name" value="ADH_SHORT"/>
    <property type="match status" value="1"/>
</dbReference>
<dbReference type="SMART" id="SM00822">
    <property type="entry name" value="PKS_KR"/>
    <property type="match status" value="1"/>
</dbReference>
<dbReference type="PANTHER" id="PTHR43669:SF3">
    <property type="entry name" value="ALCOHOL DEHYDROGENASE, PUTATIVE (AFU_ORTHOLOGUE AFUA_3G03445)-RELATED"/>
    <property type="match status" value="1"/>
</dbReference>
<dbReference type="SUPFAM" id="SSF51735">
    <property type="entry name" value="NAD(P)-binding Rossmann-fold domains"/>
    <property type="match status" value="1"/>
</dbReference>
<dbReference type="PRINTS" id="PR00081">
    <property type="entry name" value="GDHRDH"/>
</dbReference>
<dbReference type="PANTHER" id="PTHR43669">
    <property type="entry name" value="5-KETO-D-GLUCONATE 5-REDUCTASE"/>
    <property type="match status" value="1"/>
</dbReference>
<evidence type="ECO:0000313" key="4">
    <source>
        <dbReference type="EMBL" id="TWS21185.1"/>
    </source>
</evidence>
<evidence type="ECO:0000259" key="3">
    <source>
        <dbReference type="SMART" id="SM00822"/>
    </source>
</evidence>
<evidence type="ECO:0000313" key="5">
    <source>
        <dbReference type="Proteomes" id="UP000317291"/>
    </source>
</evidence>
<dbReference type="AlphaFoldDB" id="A0A5C5RGL3"/>
<dbReference type="InterPro" id="IPR020904">
    <property type="entry name" value="Sc_DH/Rdtase_CS"/>
</dbReference>
<name>A0A5C5RGL3_9ACTN</name>
<dbReference type="RefSeq" id="WP_146558642.1">
    <property type="nucleotide sequence ID" value="NZ_VIGW01000001.1"/>
</dbReference>
<sequence>MTETQNLKNRTALVTGAGTGIGAATAAALAAAGARVALVGRRADRLAAVAAETGAAYAAADVGDRAGLTAAVAELREQVGRFDLVVANAGAMLAAPFDTADQDEWDRMVSTNVTGLLNTGRATIDDLTAAAESGPADLVLVSSIGAHMVLPGYAVYTATKAAVTHLTTNLRAEFGPRGVRVRAIEPGMTESDLGQDMSDEGAREFLRQFTVDNPPIPASAIADAVVWSSAQPANVNVASMIVLPTTQG</sequence>
<gene>
    <name evidence="4" type="ORF">FK529_00785</name>
</gene>
<protein>
    <submittedName>
        <fullName evidence="4">SDR family NAD(P)-dependent oxidoreductase</fullName>
    </submittedName>
</protein>
<comment type="similarity">
    <text evidence="1">Belongs to the short-chain dehydrogenases/reductases (SDR) family.</text>
</comment>
<dbReference type="OrthoDB" id="9775296at2"/>
<comment type="caution">
    <text evidence="4">The sequence shown here is derived from an EMBL/GenBank/DDBJ whole genome shotgun (WGS) entry which is preliminary data.</text>
</comment>
<dbReference type="InterPro" id="IPR036291">
    <property type="entry name" value="NAD(P)-bd_dom_sf"/>
</dbReference>
<reference evidence="4 5" key="1">
    <citation type="submission" date="2019-06" db="EMBL/GenBank/DDBJ databases">
        <title>Tsukamurella conjunctivitidis sp. nov., Tsukamurella assacharolytica sp. nov. and Tsukamurella sputae sp. nov. isolated from patients with conjunctivitis, bacteraemia (lymphoma) and respiratory infection (sputum) in Hong Kong.</title>
        <authorList>
            <person name="Teng J.L.L."/>
            <person name="Lee H.H."/>
            <person name="Fong J.Y.H."/>
            <person name="Fok K.M.N."/>
            <person name="Lau S.K.P."/>
            <person name="Woo P.C.Y."/>
        </authorList>
    </citation>
    <scope>NUCLEOTIDE SEQUENCE [LARGE SCALE GENOMIC DNA]</scope>
    <source>
        <strain evidence="4 5">HKU71</strain>
    </source>
</reference>
<organism evidence="4 5">
    <name type="scientific">Tsukamurella asaccharolytica</name>
    <dbReference type="NCBI Taxonomy" id="2592067"/>
    <lineage>
        <taxon>Bacteria</taxon>
        <taxon>Bacillati</taxon>
        <taxon>Actinomycetota</taxon>
        <taxon>Actinomycetes</taxon>
        <taxon>Mycobacteriales</taxon>
        <taxon>Tsukamurellaceae</taxon>
        <taxon>Tsukamurella</taxon>
    </lineage>
</organism>
<dbReference type="Gene3D" id="3.40.50.720">
    <property type="entry name" value="NAD(P)-binding Rossmann-like Domain"/>
    <property type="match status" value="1"/>
</dbReference>